<evidence type="ECO:0000313" key="6">
    <source>
        <dbReference type="EMBL" id="TSH98945.1"/>
    </source>
</evidence>
<evidence type="ECO:0000259" key="5">
    <source>
        <dbReference type="PROSITE" id="PS50893"/>
    </source>
</evidence>
<reference evidence="6 7" key="1">
    <citation type="submission" date="2019-07" db="EMBL/GenBank/DDBJ databases">
        <title>Qingshengfaniella alkalisoli gen. nov., sp. nov., isolated from saline soil.</title>
        <authorList>
            <person name="Xu L."/>
            <person name="Huang X.-X."/>
            <person name="Sun J.-Q."/>
        </authorList>
    </citation>
    <scope>NUCLEOTIDE SEQUENCE [LARGE SCALE GENOMIC DNA]</scope>
    <source>
        <strain evidence="6 7">DSM 27279</strain>
    </source>
</reference>
<dbReference type="InterPro" id="IPR013611">
    <property type="entry name" value="Transp-assoc_OB_typ2"/>
</dbReference>
<dbReference type="InterPro" id="IPR050093">
    <property type="entry name" value="ABC_SmlMolc_Importer"/>
</dbReference>
<feature type="domain" description="ABC transporter" evidence="5">
    <location>
        <begin position="14"/>
        <end position="244"/>
    </location>
</feature>
<dbReference type="GO" id="GO:0016887">
    <property type="term" value="F:ATP hydrolysis activity"/>
    <property type="evidence" value="ECO:0007669"/>
    <property type="project" value="InterPro"/>
</dbReference>
<dbReference type="InterPro" id="IPR017666">
    <property type="entry name" value="AminoethylPonate_ABC_PhnT2"/>
</dbReference>
<accession>A0A556B2D8</accession>
<dbReference type="GO" id="GO:0043190">
    <property type="term" value="C:ATP-binding cassette (ABC) transporter complex"/>
    <property type="evidence" value="ECO:0007669"/>
    <property type="project" value="InterPro"/>
</dbReference>
<dbReference type="GO" id="GO:0015697">
    <property type="term" value="P:quaternary ammonium group transport"/>
    <property type="evidence" value="ECO:0007669"/>
    <property type="project" value="UniProtKB-ARBA"/>
</dbReference>
<dbReference type="InterPro" id="IPR003593">
    <property type="entry name" value="AAA+_ATPase"/>
</dbReference>
<protein>
    <submittedName>
        <fullName evidence="6">Putative 2-aminoethylphosphonate ABC transporter ATP-binding protein</fullName>
    </submittedName>
</protein>
<comment type="caution">
    <text evidence="6">The sequence shown here is derived from an EMBL/GenBank/DDBJ whole genome shotgun (WGS) entry which is preliminary data.</text>
</comment>
<dbReference type="InterPro" id="IPR027417">
    <property type="entry name" value="P-loop_NTPase"/>
</dbReference>
<dbReference type="SMART" id="SM00382">
    <property type="entry name" value="AAA"/>
    <property type="match status" value="1"/>
</dbReference>
<dbReference type="Pfam" id="PF08402">
    <property type="entry name" value="TOBE_2"/>
    <property type="match status" value="1"/>
</dbReference>
<keyword evidence="4 6" id="KW-0067">ATP-binding</keyword>
<keyword evidence="2" id="KW-0472">Membrane</keyword>
<dbReference type="RefSeq" id="WP_143946223.1">
    <property type="nucleotide sequence ID" value="NZ_BAABMB010000001.1"/>
</dbReference>
<name>A0A556B2D8_9BURK</name>
<evidence type="ECO:0000313" key="7">
    <source>
        <dbReference type="Proteomes" id="UP000318405"/>
    </source>
</evidence>
<sequence>MEPRQLYQNVPTPLSIAGVSKSFKHNRVLQDITLDVQPGEFVCLLGPSGCGKTTLLRIIAGLERQDEGRIFMGKDDISFAPPQERDYGILFQSYALFPNLTVEKNVAYGLARRQLLQSDVQDRAMKMLELVGLDGNPRAYPDQLSGGQQQRVAMARALAPSPTLLLLDEPMSALDAKVRERLRGELRQLQKSLGITTVMVTHDQDEAMVMADRIAVMNGGCIEQFDTPENIYYEPATPFVANFIGHSNWLASDGVRDGTAHVAAAGLPIAAAPDQGACLLFFRPETVAVRTEAAAGYLPGQIVDYLFLGSRYRLSIQVQTSAGSTIVLADMPRERFRALDAREPVWLAIDPMQLKVFEGRS</sequence>
<dbReference type="InterPro" id="IPR003439">
    <property type="entry name" value="ABC_transporter-like_ATP-bd"/>
</dbReference>
<dbReference type="PROSITE" id="PS00211">
    <property type="entry name" value="ABC_TRANSPORTER_1"/>
    <property type="match status" value="1"/>
</dbReference>
<gene>
    <name evidence="6" type="ORF">FOZ76_00820</name>
</gene>
<dbReference type="PROSITE" id="PS50893">
    <property type="entry name" value="ABC_TRANSPORTER_2"/>
    <property type="match status" value="1"/>
</dbReference>
<dbReference type="PANTHER" id="PTHR42781">
    <property type="entry name" value="SPERMIDINE/PUTRESCINE IMPORT ATP-BINDING PROTEIN POTA"/>
    <property type="match status" value="1"/>
</dbReference>
<dbReference type="Pfam" id="PF00005">
    <property type="entry name" value="ABC_tran"/>
    <property type="match status" value="1"/>
</dbReference>
<dbReference type="PANTHER" id="PTHR42781:SF4">
    <property type="entry name" value="SPERMIDINE_PUTRESCINE IMPORT ATP-BINDING PROTEIN POTA"/>
    <property type="match status" value="1"/>
</dbReference>
<keyword evidence="2" id="KW-1003">Cell membrane</keyword>
<proteinExistence type="predicted"/>
<dbReference type="GO" id="GO:0022857">
    <property type="term" value="F:transmembrane transporter activity"/>
    <property type="evidence" value="ECO:0007669"/>
    <property type="project" value="InterPro"/>
</dbReference>
<dbReference type="SUPFAM" id="SSF52540">
    <property type="entry name" value="P-loop containing nucleoside triphosphate hydrolases"/>
    <property type="match status" value="1"/>
</dbReference>
<dbReference type="InterPro" id="IPR017871">
    <property type="entry name" value="ABC_transporter-like_CS"/>
</dbReference>
<evidence type="ECO:0000256" key="3">
    <source>
        <dbReference type="ARBA" id="ARBA00022741"/>
    </source>
</evidence>
<dbReference type="EMBL" id="VLTJ01000002">
    <property type="protein sequence ID" value="TSH98945.1"/>
    <property type="molecule type" value="Genomic_DNA"/>
</dbReference>
<evidence type="ECO:0000256" key="4">
    <source>
        <dbReference type="ARBA" id="ARBA00022840"/>
    </source>
</evidence>
<dbReference type="GO" id="GO:0005524">
    <property type="term" value="F:ATP binding"/>
    <property type="evidence" value="ECO:0007669"/>
    <property type="project" value="UniProtKB-KW"/>
</dbReference>
<dbReference type="Proteomes" id="UP000318405">
    <property type="component" value="Unassembled WGS sequence"/>
</dbReference>
<keyword evidence="3" id="KW-0547">Nucleotide-binding</keyword>
<dbReference type="InterPro" id="IPR008995">
    <property type="entry name" value="Mo/tungstate-bd_C_term_dom"/>
</dbReference>
<dbReference type="AlphaFoldDB" id="A0A556B2D8"/>
<dbReference type="OrthoDB" id="5298774at2"/>
<keyword evidence="1" id="KW-0813">Transport</keyword>
<evidence type="ECO:0000256" key="2">
    <source>
        <dbReference type="ARBA" id="ARBA00022475"/>
    </source>
</evidence>
<organism evidence="6 7">
    <name type="scientific">Verticiella sediminum</name>
    <dbReference type="NCBI Taxonomy" id="1247510"/>
    <lineage>
        <taxon>Bacteria</taxon>
        <taxon>Pseudomonadati</taxon>
        <taxon>Pseudomonadota</taxon>
        <taxon>Betaproteobacteria</taxon>
        <taxon>Burkholderiales</taxon>
        <taxon>Alcaligenaceae</taxon>
        <taxon>Verticiella</taxon>
    </lineage>
</organism>
<dbReference type="SUPFAM" id="SSF50331">
    <property type="entry name" value="MOP-like"/>
    <property type="match status" value="1"/>
</dbReference>
<dbReference type="NCBIfam" id="TIGR03265">
    <property type="entry name" value="PhnT2"/>
    <property type="match status" value="1"/>
</dbReference>
<dbReference type="FunFam" id="3.40.50.300:FF:000425">
    <property type="entry name" value="Probable ABC transporter, ATP-binding subunit"/>
    <property type="match status" value="1"/>
</dbReference>
<dbReference type="Gene3D" id="3.40.50.300">
    <property type="entry name" value="P-loop containing nucleotide triphosphate hydrolases"/>
    <property type="match status" value="1"/>
</dbReference>
<evidence type="ECO:0000256" key="1">
    <source>
        <dbReference type="ARBA" id="ARBA00022448"/>
    </source>
</evidence>
<keyword evidence="7" id="KW-1185">Reference proteome</keyword>